<dbReference type="AlphaFoldDB" id="A0ABD1UM26"/>
<reference evidence="2" key="1">
    <citation type="submission" date="2024-07" db="EMBL/GenBank/DDBJ databases">
        <title>Two chromosome-level genome assemblies of Korean endemic species Abeliophyllum distichum and Forsythia ovata (Oleaceae).</title>
        <authorList>
            <person name="Jang H."/>
        </authorList>
    </citation>
    <scope>NUCLEOTIDE SEQUENCE [LARGE SCALE GENOMIC DNA]</scope>
</reference>
<organism evidence="1 2">
    <name type="scientific">Abeliophyllum distichum</name>
    <dbReference type="NCBI Taxonomy" id="126358"/>
    <lineage>
        <taxon>Eukaryota</taxon>
        <taxon>Viridiplantae</taxon>
        <taxon>Streptophyta</taxon>
        <taxon>Embryophyta</taxon>
        <taxon>Tracheophyta</taxon>
        <taxon>Spermatophyta</taxon>
        <taxon>Magnoliopsida</taxon>
        <taxon>eudicotyledons</taxon>
        <taxon>Gunneridae</taxon>
        <taxon>Pentapetalae</taxon>
        <taxon>asterids</taxon>
        <taxon>lamiids</taxon>
        <taxon>Lamiales</taxon>
        <taxon>Oleaceae</taxon>
        <taxon>Forsythieae</taxon>
        <taxon>Abeliophyllum</taxon>
    </lineage>
</organism>
<comment type="caution">
    <text evidence="1">The sequence shown here is derived from an EMBL/GenBank/DDBJ whole genome shotgun (WGS) entry which is preliminary data.</text>
</comment>
<evidence type="ECO:0000313" key="2">
    <source>
        <dbReference type="Proteomes" id="UP001604336"/>
    </source>
</evidence>
<dbReference type="EMBL" id="JBFOLK010000003">
    <property type="protein sequence ID" value="KAL2526104.1"/>
    <property type="molecule type" value="Genomic_DNA"/>
</dbReference>
<protein>
    <submittedName>
        <fullName evidence="1">Uncharacterized protein</fullName>
    </submittedName>
</protein>
<keyword evidence="2" id="KW-1185">Reference proteome</keyword>
<evidence type="ECO:0000313" key="1">
    <source>
        <dbReference type="EMBL" id="KAL2526104.1"/>
    </source>
</evidence>
<gene>
    <name evidence="1" type="ORF">Adt_11158</name>
</gene>
<proteinExistence type="predicted"/>
<sequence length="178" mass="20114">MERSNIIQLQLPVQPPICEIDTIIGGPHSSENLNNSQKRYICEAKEPANVNYHLHTPPVETRRSDLITLFSTDVVEMHFLHNNAMVVRAVVARNGQERMLVDDGSSVNIFYGTMYDKMRIETLLTLATNPIYGFTGDSIIHRRTIVLITEMDEIPTTIRTSIEYLVVDKSSSYHGIPG</sequence>
<accession>A0ABD1UM26</accession>
<name>A0ABD1UM26_9LAMI</name>
<dbReference type="Proteomes" id="UP001604336">
    <property type="component" value="Unassembled WGS sequence"/>
</dbReference>